<keyword evidence="3" id="KW-1185">Reference proteome</keyword>
<dbReference type="EMBL" id="LSSM01003694">
    <property type="protein sequence ID" value="OMJ17071.1"/>
    <property type="molecule type" value="Genomic_DNA"/>
</dbReference>
<gene>
    <name evidence="2" type="ORF">AYI69_g7568</name>
</gene>
<dbReference type="OrthoDB" id="5545891at2759"/>
<protein>
    <submittedName>
        <fullName evidence="2">Uncharacterized protein</fullName>
    </submittedName>
</protein>
<evidence type="ECO:0000313" key="2">
    <source>
        <dbReference type="EMBL" id="OMJ17071.1"/>
    </source>
</evidence>
<evidence type="ECO:0000256" key="1">
    <source>
        <dbReference type="SAM" id="MobiDB-lite"/>
    </source>
</evidence>
<reference evidence="3" key="1">
    <citation type="submission" date="2017-01" db="EMBL/GenBank/DDBJ databases">
        <authorList>
            <person name="Wang Y."/>
            <person name="White M."/>
            <person name="Kvist S."/>
            <person name="Moncalvo J.-M."/>
        </authorList>
    </citation>
    <scope>NUCLEOTIDE SEQUENCE [LARGE SCALE GENOMIC DNA]</scope>
    <source>
        <strain evidence="3">ID-206-W2</strain>
    </source>
</reference>
<dbReference type="AlphaFoldDB" id="A0A1R1XR20"/>
<accession>A0A1R1XR20</accession>
<organism evidence="2 3">
    <name type="scientific">Smittium culicis</name>
    <dbReference type="NCBI Taxonomy" id="133412"/>
    <lineage>
        <taxon>Eukaryota</taxon>
        <taxon>Fungi</taxon>
        <taxon>Fungi incertae sedis</taxon>
        <taxon>Zoopagomycota</taxon>
        <taxon>Kickxellomycotina</taxon>
        <taxon>Harpellomycetes</taxon>
        <taxon>Harpellales</taxon>
        <taxon>Legeriomycetaceae</taxon>
        <taxon>Smittium</taxon>
    </lineage>
</organism>
<feature type="region of interest" description="Disordered" evidence="1">
    <location>
        <begin position="146"/>
        <end position="172"/>
    </location>
</feature>
<comment type="caution">
    <text evidence="2">The sequence shown here is derived from an EMBL/GenBank/DDBJ whole genome shotgun (WGS) entry which is preliminary data.</text>
</comment>
<feature type="non-terminal residue" evidence="2">
    <location>
        <position position="203"/>
    </location>
</feature>
<dbReference type="Proteomes" id="UP000187429">
    <property type="component" value="Unassembled WGS sequence"/>
</dbReference>
<name>A0A1R1XR20_9FUNG</name>
<evidence type="ECO:0000313" key="3">
    <source>
        <dbReference type="Proteomes" id="UP000187429"/>
    </source>
</evidence>
<sequence>MEQALLETIATLTKKVEDLLVRHDANTVEDDGTDQYFSTRALARDLQTYPRLMEALPSIEVDFFRSPLFDEEKRDIVQSSPLTVDMIYTPPPINDTVTAPIKKLDTDTITLDNLKSGLNLPGRPPQMKPSSNEPLIDPAVLSELMTTKKPTKSGGKTPFRGRQQQDASQAAPKTVIIAVTAPVTNQTNLADGSNKKLAKYTGG</sequence>
<proteinExistence type="predicted"/>